<proteinExistence type="predicted"/>
<feature type="transmembrane region" description="Helical" evidence="1">
    <location>
        <begin position="67"/>
        <end position="88"/>
    </location>
</feature>
<keyword evidence="2" id="KW-0548">Nucleotidyltransferase</keyword>
<sequence length="229" mass="24773">MALSTWLAPSNLLVQGAIVGTWLGILGLTAETLHKRGWASPETVRKVVHIGAGNVILLAWWLNTPAWLGIAASIVFSIVTFLSYRLPILPSINGIGRKSLGTFFYAVSIGVLIALFWQTAPDCAVLGILVMTWGDGLAALIGQRFGKHIYKLWDMQKSWEGSFAMGFVSFLVGVFVLSIAHSLSWKIGLIALIVAIAATALEAFSKYGIDNLTVPLASATLAFWLVRFL</sequence>
<dbReference type="PANTHER" id="PTHR31303">
    <property type="entry name" value="CTP-DEPENDENT DIACYLGLYCEROL KINASE 1"/>
    <property type="match status" value="1"/>
</dbReference>
<protein>
    <submittedName>
        <fullName evidence="2">Phosphatidate cytidylyltransferase</fullName>
    </submittedName>
</protein>
<keyword evidence="1" id="KW-0472">Membrane</keyword>
<dbReference type="GO" id="GO:0004143">
    <property type="term" value="F:ATP-dependent diacylglycerol kinase activity"/>
    <property type="evidence" value="ECO:0007669"/>
    <property type="project" value="InterPro"/>
</dbReference>
<gene>
    <name evidence="2" type="ORF">ENR64_07270</name>
</gene>
<dbReference type="AlphaFoldDB" id="A0A7C3PH00"/>
<feature type="transmembrane region" description="Helical" evidence="1">
    <location>
        <begin position="12"/>
        <end position="31"/>
    </location>
</feature>
<organism evidence="2">
    <name type="scientific">Oscillatoriales cyanobacterium SpSt-418</name>
    <dbReference type="NCBI Taxonomy" id="2282169"/>
    <lineage>
        <taxon>Bacteria</taxon>
        <taxon>Bacillati</taxon>
        <taxon>Cyanobacteriota</taxon>
        <taxon>Cyanophyceae</taxon>
        <taxon>Oscillatoriophycideae</taxon>
        <taxon>Oscillatoriales</taxon>
    </lineage>
</organism>
<feature type="transmembrane region" description="Helical" evidence="1">
    <location>
        <begin position="187"/>
        <end position="204"/>
    </location>
</feature>
<feature type="transmembrane region" description="Helical" evidence="1">
    <location>
        <begin position="100"/>
        <end position="118"/>
    </location>
</feature>
<keyword evidence="2" id="KW-0808">Transferase</keyword>
<feature type="transmembrane region" description="Helical" evidence="1">
    <location>
        <begin position="163"/>
        <end position="181"/>
    </location>
</feature>
<dbReference type="PANTHER" id="PTHR31303:SF1">
    <property type="entry name" value="CTP-DEPENDENT DIACYLGLYCEROL KINASE 1"/>
    <property type="match status" value="1"/>
</dbReference>
<reference evidence="2" key="1">
    <citation type="journal article" date="2020" name="mSystems">
        <title>Genome- and Community-Level Interaction Insights into Carbon Utilization and Element Cycling Functions of Hydrothermarchaeota in Hydrothermal Sediment.</title>
        <authorList>
            <person name="Zhou Z."/>
            <person name="Liu Y."/>
            <person name="Xu W."/>
            <person name="Pan J."/>
            <person name="Luo Z.H."/>
            <person name="Li M."/>
        </authorList>
    </citation>
    <scope>NUCLEOTIDE SEQUENCE [LARGE SCALE GENOMIC DNA]</scope>
    <source>
        <strain evidence="2">SpSt-418</strain>
    </source>
</reference>
<evidence type="ECO:0000313" key="2">
    <source>
        <dbReference type="EMBL" id="HFM97556.1"/>
    </source>
</evidence>
<evidence type="ECO:0000256" key="1">
    <source>
        <dbReference type="SAM" id="Phobius"/>
    </source>
</evidence>
<comment type="caution">
    <text evidence="2">The sequence shown here is derived from an EMBL/GenBank/DDBJ whole genome shotgun (WGS) entry which is preliminary data.</text>
</comment>
<name>A0A7C3PH00_9CYAN</name>
<dbReference type="EMBL" id="DSRU01000092">
    <property type="protein sequence ID" value="HFM97556.1"/>
    <property type="molecule type" value="Genomic_DNA"/>
</dbReference>
<dbReference type="GO" id="GO:0016779">
    <property type="term" value="F:nucleotidyltransferase activity"/>
    <property type="evidence" value="ECO:0007669"/>
    <property type="project" value="UniProtKB-KW"/>
</dbReference>
<dbReference type="InterPro" id="IPR037997">
    <property type="entry name" value="Dgk1-like"/>
</dbReference>
<keyword evidence="1" id="KW-1133">Transmembrane helix</keyword>
<feature type="transmembrane region" description="Helical" evidence="1">
    <location>
        <begin position="124"/>
        <end position="142"/>
    </location>
</feature>
<accession>A0A7C3PH00</accession>
<keyword evidence="1" id="KW-0812">Transmembrane</keyword>